<dbReference type="Pfam" id="PF24947">
    <property type="entry name" value="PGM1_C_vert_fung"/>
    <property type="match status" value="1"/>
</dbReference>
<keyword evidence="5" id="KW-0313">Glucose metabolism</keyword>
<dbReference type="PROSITE" id="PS00710">
    <property type="entry name" value="PGM_PMM"/>
    <property type="match status" value="1"/>
</dbReference>
<dbReference type="GO" id="GO:0000287">
    <property type="term" value="F:magnesium ion binding"/>
    <property type="evidence" value="ECO:0007669"/>
    <property type="project" value="InterPro"/>
</dbReference>
<evidence type="ECO:0000256" key="9">
    <source>
        <dbReference type="ARBA" id="ARBA00023235"/>
    </source>
</evidence>
<comment type="catalytic activity">
    <reaction evidence="12">
        <text>O-phospho-L-seryl-[protein] + alpha-D-glucose 1-phosphate = alpha-D-glucose 1,6-bisphosphate + L-seryl-[protein]</text>
        <dbReference type="Rhea" id="RHEA:68748"/>
        <dbReference type="Rhea" id="RHEA-COMP:9863"/>
        <dbReference type="Rhea" id="RHEA-COMP:11604"/>
        <dbReference type="ChEBI" id="CHEBI:29999"/>
        <dbReference type="ChEBI" id="CHEBI:58392"/>
        <dbReference type="ChEBI" id="CHEBI:58601"/>
        <dbReference type="ChEBI" id="CHEBI:83421"/>
    </reaction>
</comment>
<dbReference type="PRINTS" id="PR00509">
    <property type="entry name" value="PGMPMM"/>
</dbReference>
<dbReference type="SUPFAM" id="SSF53738">
    <property type="entry name" value="Phosphoglucomutase, first 3 domains"/>
    <property type="match status" value="3"/>
</dbReference>
<dbReference type="InterPro" id="IPR016055">
    <property type="entry name" value="A-D-PHexomutase_a/b/a-I/II/III"/>
</dbReference>
<sequence length="473" mass="52941">MTHLVGQDGILSTPAASHLIRSTKALGGIILTASHNPGGPDNDFGIKFNCENGGPAPEQVTNKIYQLSTAITEYKIVEGLEIDISKKGKNEYVVNDKPFTVEIIDPVKSYADLLEQIFDFTNVRAYIVTNVMIILDAMFGVTGPYVEEIFRKRLHLLQPNVARTTPLPDFGGCHPDPNKTHAYQLVRTMEDMPYEFGAAFDGDGDRNMILGEKAFYVSPGDSLAVIAHYLEIIPYFKRNGIQGFARSMPTSAAVDRVAAKKGKDMFVVPTGWKYFGNLMDAGLLCLCGEESFGTGSNHIREKDGIWAVLAWLSIMAYTDKSVADIMKKHWAEYGRDYFTRHDYEHCDLAGCQYMMKTLEETILDPKFIGRQYEAGGKCYKVKMADNYSYTDPIDKSVATNQGLRIVFEDGSRIVWRFSGTGSYGATIRMYIETYQKEDYLRDVKEVLQPLIEIAEDISDIVRLTGRFGPTTVV</sequence>
<keyword evidence="18" id="KW-1185">Reference proteome</keyword>
<evidence type="ECO:0000256" key="1">
    <source>
        <dbReference type="ARBA" id="ARBA00000443"/>
    </source>
</evidence>
<evidence type="ECO:0000313" key="18">
    <source>
        <dbReference type="Proteomes" id="UP001151699"/>
    </source>
</evidence>
<evidence type="ECO:0000256" key="12">
    <source>
        <dbReference type="ARBA" id="ARBA00049409"/>
    </source>
</evidence>
<dbReference type="InterPro" id="IPR005841">
    <property type="entry name" value="Alpha-D-phosphohexomutase_SF"/>
</dbReference>
<dbReference type="FunFam" id="3.40.120.10:FF:000004">
    <property type="entry name" value="Phosphoglucomutase 5"/>
    <property type="match status" value="1"/>
</dbReference>
<dbReference type="GO" id="GO:0004614">
    <property type="term" value="F:phosphoglucomutase activity"/>
    <property type="evidence" value="ECO:0007669"/>
    <property type="project" value="UniProtKB-EC"/>
</dbReference>
<protein>
    <recommendedName>
        <fullName evidence="4">phosphoglucomutase (alpha-D-glucose-1,6-bisphosphate-dependent)</fullName>
        <ecNumber evidence="4">5.4.2.2</ecNumber>
    </recommendedName>
</protein>
<evidence type="ECO:0000256" key="7">
    <source>
        <dbReference type="ARBA" id="ARBA00022723"/>
    </source>
</evidence>
<dbReference type="EMBL" id="WJQU01000002">
    <property type="protein sequence ID" value="KAJ6642070.1"/>
    <property type="molecule type" value="Genomic_DNA"/>
</dbReference>
<dbReference type="AlphaFoldDB" id="A0A9Q0S3F1"/>
<evidence type="ECO:0000256" key="10">
    <source>
        <dbReference type="ARBA" id="ARBA00023277"/>
    </source>
</evidence>
<dbReference type="PANTHER" id="PTHR22573">
    <property type="entry name" value="PHOSPHOHEXOMUTASE FAMILY MEMBER"/>
    <property type="match status" value="1"/>
</dbReference>
<evidence type="ECO:0000256" key="3">
    <source>
        <dbReference type="ARBA" id="ARBA00010231"/>
    </source>
</evidence>
<dbReference type="SUPFAM" id="SSF55957">
    <property type="entry name" value="Phosphoglucomutase, C-terminal domain"/>
    <property type="match status" value="1"/>
</dbReference>
<evidence type="ECO:0000313" key="17">
    <source>
        <dbReference type="EMBL" id="KAJ6642070.1"/>
    </source>
</evidence>
<comment type="similarity">
    <text evidence="3 13">Belongs to the phosphohexose mutase family.</text>
</comment>
<dbReference type="InterPro" id="IPR045244">
    <property type="entry name" value="PGM"/>
</dbReference>
<keyword evidence="6" id="KW-0597">Phosphoprotein</keyword>
<dbReference type="InterPro" id="IPR016066">
    <property type="entry name" value="A-D-PHexomutase_CS"/>
</dbReference>
<dbReference type="PANTHER" id="PTHR22573:SF2">
    <property type="entry name" value="PHOSPHOGLUCOMUTASE"/>
    <property type="match status" value="1"/>
</dbReference>
<dbReference type="Gene3D" id="3.30.310.50">
    <property type="entry name" value="Alpha-D-phosphohexomutase, C-terminal domain"/>
    <property type="match status" value="1"/>
</dbReference>
<evidence type="ECO:0000256" key="8">
    <source>
        <dbReference type="ARBA" id="ARBA00022842"/>
    </source>
</evidence>
<evidence type="ECO:0000256" key="4">
    <source>
        <dbReference type="ARBA" id="ARBA00012728"/>
    </source>
</evidence>
<evidence type="ECO:0000256" key="11">
    <source>
        <dbReference type="ARBA" id="ARBA00049318"/>
    </source>
</evidence>
<proteinExistence type="inferred from homology"/>
<dbReference type="GO" id="GO:0005829">
    <property type="term" value="C:cytosol"/>
    <property type="evidence" value="ECO:0007669"/>
    <property type="project" value="TreeGrafter"/>
</dbReference>
<name>A0A9Q0S3F1_9DIPT</name>
<comment type="catalytic activity">
    <reaction evidence="11">
        <text>alpha-D-glucose 1,6-bisphosphate + L-seryl-[protein] = O-phospho-L-seryl-[protein] + alpha-D-glucose 6-phosphate</text>
        <dbReference type="Rhea" id="RHEA:68752"/>
        <dbReference type="Rhea" id="RHEA-COMP:9863"/>
        <dbReference type="Rhea" id="RHEA-COMP:11604"/>
        <dbReference type="ChEBI" id="CHEBI:29999"/>
        <dbReference type="ChEBI" id="CHEBI:58225"/>
        <dbReference type="ChEBI" id="CHEBI:58392"/>
        <dbReference type="ChEBI" id="CHEBI:83421"/>
    </reaction>
</comment>
<dbReference type="OrthoDB" id="2291at2759"/>
<evidence type="ECO:0000259" key="14">
    <source>
        <dbReference type="Pfam" id="PF02878"/>
    </source>
</evidence>
<reference evidence="17" key="1">
    <citation type="submission" date="2022-07" db="EMBL/GenBank/DDBJ databases">
        <authorList>
            <person name="Trinca V."/>
            <person name="Uliana J.V.C."/>
            <person name="Torres T.T."/>
            <person name="Ward R.J."/>
            <person name="Monesi N."/>
        </authorList>
    </citation>
    <scope>NUCLEOTIDE SEQUENCE</scope>
    <source>
        <strain evidence="17">HSMRA1968</strain>
        <tissue evidence="17">Whole embryos</tissue>
    </source>
</reference>
<keyword evidence="9" id="KW-0413">Isomerase</keyword>
<evidence type="ECO:0000256" key="13">
    <source>
        <dbReference type="RuleBase" id="RU004326"/>
    </source>
</evidence>
<keyword evidence="7 13" id="KW-0479">Metal-binding</keyword>
<evidence type="ECO:0000256" key="6">
    <source>
        <dbReference type="ARBA" id="ARBA00022553"/>
    </source>
</evidence>
<dbReference type="GO" id="GO:0006006">
    <property type="term" value="P:glucose metabolic process"/>
    <property type="evidence" value="ECO:0007669"/>
    <property type="project" value="UniProtKB-KW"/>
</dbReference>
<organism evidence="17 18">
    <name type="scientific">Pseudolycoriella hygida</name>
    <dbReference type="NCBI Taxonomy" id="35572"/>
    <lineage>
        <taxon>Eukaryota</taxon>
        <taxon>Metazoa</taxon>
        <taxon>Ecdysozoa</taxon>
        <taxon>Arthropoda</taxon>
        <taxon>Hexapoda</taxon>
        <taxon>Insecta</taxon>
        <taxon>Pterygota</taxon>
        <taxon>Neoptera</taxon>
        <taxon>Endopterygota</taxon>
        <taxon>Diptera</taxon>
        <taxon>Nematocera</taxon>
        <taxon>Sciaroidea</taxon>
        <taxon>Sciaridae</taxon>
        <taxon>Pseudolycoriella</taxon>
    </lineage>
</organism>
<evidence type="ECO:0000256" key="5">
    <source>
        <dbReference type="ARBA" id="ARBA00022526"/>
    </source>
</evidence>
<dbReference type="Pfam" id="PF02878">
    <property type="entry name" value="PGM_PMM_I"/>
    <property type="match status" value="1"/>
</dbReference>
<dbReference type="Proteomes" id="UP001151699">
    <property type="component" value="Chromosome B"/>
</dbReference>
<dbReference type="FunFam" id="3.40.120.10:FF:000006">
    <property type="entry name" value="Phosphoglucomutase PgmA"/>
    <property type="match status" value="1"/>
</dbReference>
<keyword evidence="8 13" id="KW-0460">Magnesium</keyword>
<dbReference type="InterPro" id="IPR036900">
    <property type="entry name" value="A-D-PHexomutase_C_sf"/>
</dbReference>
<dbReference type="Pfam" id="PF02879">
    <property type="entry name" value="PGM_PMM_II"/>
    <property type="match status" value="1"/>
</dbReference>
<comment type="caution">
    <text evidence="17">The sequence shown here is derived from an EMBL/GenBank/DDBJ whole genome shotgun (WGS) entry which is preliminary data.</text>
</comment>
<comment type="cofactor">
    <cofactor evidence="2">
        <name>Mg(2+)</name>
        <dbReference type="ChEBI" id="CHEBI:18420"/>
    </cofactor>
</comment>
<evidence type="ECO:0000256" key="2">
    <source>
        <dbReference type="ARBA" id="ARBA00001946"/>
    </source>
</evidence>
<evidence type="ECO:0000259" key="15">
    <source>
        <dbReference type="Pfam" id="PF02879"/>
    </source>
</evidence>
<accession>A0A9Q0S3F1</accession>
<dbReference type="NCBIfam" id="NF005737">
    <property type="entry name" value="PRK07564.1-1"/>
    <property type="match status" value="1"/>
</dbReference>
<feature type="domain" description="Alpha-D-phosphohexomutase alpha/beta/alpha" evidence="15">
    <location>
        <begin position="109"/>
        <end position="210"/>
    </location>
</feature>
<dbReference type="FunFam" id="3.30.310.50:FF:000002">
    <property type="entry name" value="Phosphoglucomutase 5"/>
    <property type="match status" value="1"/>
</dbReference>
<dbReference type="EC" id="5.4.2.2" evidence="4"/>
<dbReference type="InterPro" id="IPR005844">
    <property type="entry name" value="A-D-PHexomutase_a/b/a-I"/>
</dbReference>
<dbReference type="FunFam" id="3.40.120.10:FF:000031">
    <property type="entry name" value="Phosphoglucomutase-like 5"/>
    <property type="match status" value="1"/>
</dbReference>
<keyword evidence="10" id="KW-0119">Carbohydrate metabolism</keyword>
<dbReference type="InterPro" id="IPR005846">
    <property type="entry name" value="A-D-PHexomutase_a/b/a-III"/>
</dbReference>
<dbReference type="Gene3D" id="3.40.120.10">
    <property type="entry name" value="Alpha-D-Glucose-1,6-Bisphosphate, subunit A, domain 3"/>
    <property type="match status" value="3"/>
</dbReference>
<evidence type="ECO:0000259" key="16">
    <source>
        <dbReference type="Pfam" id="PF02880"/>
    </source>
</evidence>
<dbReference type="Pfam" id="PF02880">
    <property type="entry name" value="PGM_PMM_III"/>
    <property type="match status" value="1"/>
</dbReference>
<feature type="domain" description="Alpha-D-phosphohexomutase alpha/beta/alpha" evidence="14">
    <location>
        <begin position="9"/>
        <end position="74"/>
    </location>
</feature>
<comment type="catalytic activity">
    <reaction evidence="1">
        <text>alpha-D-glucose 1-phosphate = alpha-D-glucose 6-phosphate</text>
        <dbReference type="Rhea" id="RHEA:23536"/>
        <dbReference type="ChEBI" id="CHEBI:58225"/>
        <dbReference type="ChEBI" id="CHEBI:58601"/>
        <dbReference type="EC" id="5.4.2.2"/>
    </reaction>
</comment>
<gene>
    <name evidence="17" type="primary">Pgm1</name>
    <name evidence="17" type="ORF">Bhyg_07016</name>
</gene>
<feature type="domain" description="Alpha-D-phosphohexomutase alpha/beta/alpha" evidence="16">
    <location>
        <begin position="223"/>
        <end position="333"/>
    </location>
</feature>
<dbReference type="InterPro" id="IPR005845">
    <property type="entry name" value="A-D-PHexomutase_a/b/a-II"/>
</dbReference>